<reference evidence="1" key="1">
    <citation type="submission" date="2024-06" db="EMBL/GenBank/DDBJ databases">
        <authorList>
            <person name="Najeeb S."/>
            <person name="Khan I."/>
            <person name="Muhammad J."/>
            <person name="Abbas A."/>
            <person name="Jahangir M."/>
            <person name="Alvi I.A."/>
            <person name="Ullah A."/>
            <person name="Ullah A."/>
            <person name="Khan A."/>
        </authorList>
    </citation>
    <scope>NUCLEOTIDE SEQUENCE</scope>
</reference>
<accession>A0AB39C7W2</accession>
<dbReference type="EMBL" id="PP995776">
    <property type="protein sequence ID" value="XDJ02768.1"/>
    <property type="molecule type" value="Genomic_DNA"/>
</dbReference>
<sequence length="128" mass="15055">MKLETKYGVLEGTVEEFRELLEGNNLDYFSGEAECSWREENKSGYYIVNKDNARCLLNSGRHVPKGLVLKHVFVDRYIDTIGTEYILHESDLDGYNMSWVDGKFKSFKDRIILLVQREEYKVVKEDIY</sequence>
<name>A0AB39C7W2_9CAUD</name>
<protein>
    <submittedName>
        <fullName evidence="1">Uncharacterized protein</fullName>
    </submittedName>
</protein>
<proteinExistence type="predicted"/>
<organism evidence="1">
    <name type="scientific">Staphylococcus phage UHP46</name>
    <dbReference type="NCBI Taxonomy" id="3234966"/>
    <lineage>
        <taxon>Viruses</taxon>
        <taxon>Duplodnaviria</taxon>
        <taxon>Heunggongvirae</taxon>
        <taxon>Uroviricota</taxon>
        <taxon>Caudoviricetes</taxon>
        <taxon>Herelleviridae</taxon>
        <taxon>Twortvirinae</taxon>
        <taxon>Sciuriunavirus</taxon>
    </lineage>
</organism>
<evidence type="ECO:0000313" key="1">
    <source>
        <dbReference type="EMBL" id="XDJ02768.1"/>
    </source>
</evidence>